<dbReference type="HOGENOM" id="CLU_113390_2_0_1"/>
<protein>
    <recommendedName>
        <fullName evidence="4">IDI-2</fullName>
    </recommendedName>
</protein>
<gene>
    <name evidence="2" type="ORF">VHEMI05084</name>
</gene>
<evidence type="ECO:0000256" key="1">
    <source>
        <dbReference type="SAM" id="SignalP"/>
    </source>
</evidence>
<sequence>MKFNTLTLPLIAKVSAHVILSEAQAECGELGVVTADNMPPGTDLTKARTCLNHPLGLESPALSKRKAQCWFDKYSGCSKGYCWKVCDDYNSFCWVAEDNGSGPWITCKTDSQCNRSMACGVGNCASCGCQKC</sequence>
<accession>A0A0A1T345</accession>
<dbReference type="EMBL" id="CDHN01000002">
    <property type="protein sequence ID" value="CEJ89229.1"/>
    <property type="molecule type" value="Genomic_DNA"/>
</dbReference>
<evidence type="ECO:0008006" key="4">
    <source>
        <dbReference type="Google" id="ProtNLM"/>
    </source>
</evidence>
<evidence type="ECO:0000313" key="3">
    <source>
        <dbReference type="Proteomes" id="UP000039046"/>
    </source>
</evidence>
<name>A0A0A1T345_9HYPO</name>
<dbReference type="Proteomes" id="UP000039046">
    <property type="component" value="Unassembled WGS sequence"/>
</dbReference>
<evidence type="ECO:0000313" key="2">
    <source>
        <dbReference type="EMBL" id="CEJ89229.1"/>
    </source>
</evidence>
<organism evidence="2 3">
    <name type="scientific">[Torrubiella] hemipterigena</name>
    <dbReference type="NCBI Taxonomy" id="1531966"/>
    <lineage>
        <taxon>Eukaryota</taxon>
        <taxon>Fungi</taxon>
        <taxon>Dikarya</taxon>
        <taxon>Ascomycota</taxon>
        <taxon>Pezizomycotina</taxon>
        <taxon>Sordariomycetes</taxon>
        <taxon>Hypocreomycetidae</taxon>
        <taxon>Hypocreales</taxon>
        <taxon>Clavicipitaceae</taxon>
        <taxon>Clavicipitaceae incertae sedis</taxon>
        <taxon>'Torrubiella' clade</taxon>
    </lineage>
</organism>
<reference evidence="2 3" key="1">
    <citation type="journal article" date="2015" name="Genome Announc.">
        <title>Draft Genome Sequence and Gene Annotation of the Entomopathogenic Fungus Verticillium hemipterigenum.</title>
        <authorList>
            <person name="Horn F."/>
            <person name="Habel A."/>
            <person name="Scharf D.H."/>
            <person name="Dworschak J."/>
            <person name="Brakhage A.A."/>
            <person name="Guthke R."/>
            <person name="Hertweck C."/>
            <person name="Linde J."/>
        </authorList>
    </citation>
    <scope>NUCLEOTIDE SEQUENCE [LARGE SCALE GENOMIC DNA]</scope>
</reference>
<keyword evidence="3" id="KW-1185">Reference proteome</keyword>
<proteinExistence type="predicted"/>
<keyword evidence="1" id="KW-0732">Signal</keyword>
<feature type="chain" id="PRO_5001989798" description="IDI-2" evidence="1">
    <location>
        <begin position="17"/>
        <end position="132"/>
    </location>
</feature>
<dbReference type="OrthoDB" id="3660930at2759"/>
<dbReference type="AlphaFoldDB" id="A0A0A1T345"/>
<feature type="signal peptide" evidence="1">
    <location>
        <begin position="1"/>
        <end position="16"/>
    </location>
</feature>